<keyword evidence="7" id="KW-0378">Hydrolase</keyword>
<comment type="similarity">
    <text evidence="2 7">Belongs to the metallophosphoesterase superfamily. Purple acid phosphatase family.</text>
</comment>
<dbReference type="CDD" id="cd00839">
    <property type="entry name" value="MPP_PAPs"/>
    <property type="match status" value="1"/>
</dbReference>
<gene>
    <name evidence="12" type="ORF">R1sor_010222</name>
</gene>
<feature type="signal peptide" evidence="7">
    <location>
        <begin position="1"/>
        <end position="22"/>
    </location>
</feature>
<protein>
    <recommendedName>
        <fullName evidence="7">Purple acid phosphatase</fullName>
        <ecNumber evidence="7">3.1.3.2</ecNumber>
    </recommendedName>
</protein>
<dbReference type="EC" id="3.1.3.2" evidence="7"/>
<feature type="transmembrane region" description="Helical" evidence="8">
    <location>
        <begin position="593"/>
        <end position="616"/>
    </location>
</feature>
<accession>A0ABD3I1F4</accession>
<dbReference type="Pfam" id="PF14008">
    <property type="entry name" value="Metallophos_C"/>
    <property type="match status" value="1"/>
</dbReference>
<dbReference type="GO" id="GO:0005576">
    <property type="term" value="C:extracellular region"/>
    <property type="evidence" value="ECO:0007669"/>
    <property type="project" value="UniProtKB-SubCell"/>
</dbReference>
<evidence type="ECO:0000256" key="4">
    <source>
        <dbReference type="ARBA" id="ARBA00022525"/>
    </source>
</evidence>
<evidence type="ECO:0000259" key="11">
    <source>
        <dbReference type="Pfam" id="PF16656"/>
    </source>
</evidence>
<feature type="domain" description="Purple acid phosphatase C-terminal" evidence="10">
    <location>
        <begin position="507"/>
        <end position="574"/>
    </location>
</feature>
<dbReference type="PANTHER" id="PTHR45778:SF7">
    <property type="entry name" value="PURPLE ACID PHOSPHATASE"/>
    <property type="match status" value="1"/>
</dbReference>
<reference evidence="12 13" key="1">
    <citation type="submission" date="2024-09" db="EMBL/GenBank/DDBJ databases">
        <title>Chromosome-scale assembly of Riccia sorocarpa.</title>
        <authorList>
            <person name="Paukszto L."/>
        </authorList>
    </citation>
    <scope>NUCLEOTIDE SEQUENCE [LARGE SCALE GENOMIC DNA]</scope>
    <source>
        <strain evidence="12">LP-2024</strain>
        <tissue evidence="12">Aerial parts of the thallus</tissue>
    </source>
</reference>
<dbReference type="SUPFAM" id="SSF49363">
    <property type="entry name" value="Purple acid phosphatase, N-terminal domain"/>
    <property type="match status" value="1"/>
</dbReference>
<evidence type="ECO:0000256" key="8">
    <source>
        <dbReference type="SAM" id="Phobius"/>
    </source>
</evidence>
<dbReference type="Pfam" id="PF16656">
    <property type="entry name" value="Pur_ac_phosph_N"/>
    <property type="match status" value="1"/>
</dbReference>
<keyword evidence="8" id="KW-1133">Transmembrane helix</keyword>
<dbReference type="AlphaFoldDB" id="A0ABD3I1F4"/>
<dbReference type="Gene3D" id="2.60.40.380">
    <property type="entry name" value="Purple acid phosphatase-like, N-terminal"/>
    <property type="match status" value="1"/>
</dbReference>
<evidence type="ECO:0000256" key="3">
    <source>
        <dbReference type="ARBA" id="ARBA00011738"/>
    </source>
</evidence>
<evidence type="ECO:0000313" key="13">
    <source>
        <dbReference type="Proteomes" id="UP001633002"/>
    </source>
</evidence>
<dbReference type="GO" id="GO:0003993">
    <property type="term" value="F:acid phosphatase activity"/>
    <property type="evidence" value="ECO:0007669"/>
    <property type="project" value="UniProtKB-EC"/>
</dbReference>
<evidence type="ECO:0000256" key="5">
    <source>
        <dbReference type="ARBA" id="ARBA00022729"/>
    </source>
</evidence>
<evidence type="ECO:0000259" key="10">
    <source>
        <dbReference type="Pfam" id="PF14008"/>
    </source>
</evidence>
<evidence type="ECO:0000259" key="9">
    <source>
        <dbReference type="Pfam" id="PF00149"/>
    </source>
</evidence>
<dbReference type="SUPFAM" id="SSF56300">
    <property type="entry name" value="Metallo-dependent phosphatases"/>
    <property type="match status" value="1"/>
</dbReference>
<proteinExistence type="inferred from homology"/>
<keyword evidence="4" id="KW-0964">Secreted</keyword>
<evidence type="ECO:0000256" key="2">
    <source>
        <dbReference type="ARBA" id="ARBA00008723"/>
    </source>
</evidence>
<dbReference type="InterPro" id="IPR008963">
    <property type="entry name" value="Purple_acid_Pase-like_N"/>
</dbReference>
<evidence type="ECO:0000256" key="7">
    <source>
        <dbReference type="RuleBase" id="RU361203"/>
    </source>
</evidence>
<comment type="subcellular location">
    <subcellularLocation>
        <location evidence="1">Secreted</location>
    </subcellularLocation>
</comment>
<dbReference type="PANTHER" id="PTHR45778">
    <property type="entry name" value="PURPLE ACID PHOSPHATASE-RELATED"/>
    <property type="match status" value="1"/>
</dbReference>
<dbReference type="InterPro" id="IPR041792">
    <property type="entry name" value="MPP_PAP"/>
</dbReference>
<dbReference type="InterPro" id="IPR015914">
    <property type="entry name" value="PAPs_N"/>
</dbReference>
<keyword evidence="6" id="KW-0325">Glycoprotein</keyword>
<sequence>MGGTAQFLIFIMIIIIIKESLAKAASLDATPQTLQKSGDKIKLSLRGVAQPAEFDWLGFYNPADSDHNFFLGYILLSSCLGFMDSGSCEWEIPLGNMRAPYQFRAFRGKSVNVTANTTVDEDGDPLPVAESVLAVSSSVEFHNYNEPTQIHLALTSNPGEMRVMFVTRDPVRSFVKYGRKREHLHSIAKARMETYSQSDMCDSPANASIGWRSPGIIHDVVMENLQQGKRYHYQVGSDTGGWSDIYSFRVPKEDADETHALLFGDMGTTAPYLTFKRLQPESERTVGLMEAELERLEDHAVYISHIGDISYARGYAWLWDEFFQRIQPVAAKAPYHVCIGNHEYDWPLQPWKPDWASHIYGTDGGGECGVPYSVRFNMPGNSSSPNTSTKIATRNLYYSHDVGVVHFLYFSTETDFTRGSEQLAFMEKDLQSIDRKKTPFVVVLGHRPMYSSNMDDHSRVLRAEMIEHIEPILVKYNVDLVLWGHVHKYERICAIKNHTCGETEKLPVHVVIGMGGQDYQPPWQARPQHPNTYVYPQQEWSMFRSAEFGYGRLHATRSVLKMEYIGNHDGQVHDVLEIKLEEEDDDRNCEYPAWFWALNVAAAVVLSLVGSGLILLKRKSATLQQHRQDVDVMKPRGSYLRVQTSNV</sequence>
<feature type="domain" description="Calcineurin-like phosphoesterase" evidence="9">
    <location>
        <begin position="299"/>
        <end position="489"/>
    </location>
</feature>
<dbReference type="Gene3D" id="3.60.21.10">
    <property type="match status" value="1"/>
</dbReference>
<dbReference type="Proteomes" id="UP001633002">
    <property type="component" value="Unassembled WGS sequence"/>
</dbReference>
<dbReference type="Pfam" id="PF00149">
    <property type="entry name" value="Metallophos"/>
    <property type="match status" value="1"/>
</dbReference>
<name>A0ABD3I1F4_9MARC</name>
<feature type="chain" id="PRO_5044528766" description="Purple acid phosphatase" evidence="7">
    <location>
        <begin position="23"/>
        <end position="647"/>
    </location>
</feature>
<dbReference type="InterPro" id="IPR004843">
    <property type="entry name" value="Calcineurin-like_PHP"/>
</dbReference>
<feature type="domain" description="Purple acid phosphatase N-terminal" evidence="11">
    <location>
        <begin position="147"/>
        <end position="249"/>
    </location>
</feature>
<organism evidence="12 13">
    <name type="scientific">Riccia sorocarpa</name>
    <dbReference type="NCBI Taxonomy" id="122646"/>
    <lineage>
        <taxon>Eukaryota</taxon>
        <taxon>Viridiplantae</taxon>
        <taxon>Streptophyta</taxon>
        <taxon>Embryophyta</taxon>
        <taxon>Marchantiophyta</taxon>
        <taxon>Marchantiopsida</taxon>
        <taxon>Marchantiidae</taxon>
        <taxon>Marchantiales</taxon>
        <taxon>Ricciaceae</taxon>
        <taxon>Riccia</taxon>
    </lineage>
</organism>
<dbReference type="EMBL" id="JBJQOH010000002">
    <property type="protein sequence ID" value="KAL3696146.1"/>
    <property type="molecule type" value="Genomic_DNA"/>
</dbReference>
<evidence type="ECO:0000256" key="6">
    <source>
        <dbReference type="ARBA" id="ARBA00023180"/>
    </source>
</evidence>
<comment type="subunit">
    <text evidence="3">Homodimer.</text>
</comment>
<comment type="caution">
    <text evidence="12">The sequence shown here is derived from an EMBL/GenBank/DDBJ whole genome shotgun (WGS) entry which is preliminary data.</text>
</comment>
<keyword evidence="13" id="KW-1185">Reference proteome</keyword>
<dbReference type="InterPro" id="IPR025733">
    <property type="entry name" value="PAPs_C"/>
</dbReference>
<keyword evidence="5 7" id="KW-0732">Signal</keyword>
<dbReference type="InterPro" id="IPR029052">
    <property type="entry name" value="Metallo-depent_PP-like"/>
</dbReference>
<comment type="catalytic activity">
    <reaction evidence="7">
        <text>a phosphate monoester + H2O = an alcohol + phosphate</text>
        <dbReference type="Rhea" id="RHEA:15017"/>
        <dbReference type="ChEBI" id="CHEBI:15377"/>
        <dbReference type="ChEBI" id="CHEBI:30879"/>
        <dbReference type="ChEBI" id="CHEBI:43474"/>
        <dbReference type="ChEBI" id="CHEBI:67140"/>
        <dbReference type="EC" id="3.1.3.2"/>
    </reaction>
</comment>
<evidence type="ECO:0000313" key="12">
    <source>
        <dbReference type="EMBL" id="KAL3696146.1"/>
    </source>
</evidence>
<keyword evidence="8" id="KW-0472">Membrane</keyword>
<keyword evidence="8" id="KW-0812">Transmembrane</keyword>
<evidence type="ECO:0000256" key="1">
    <source>
        <dbReference type="ARBA" id="ARBA00004613"/>
    </source>
</evidence>